<dbReference type="FunFam" id="1.10.10.10:FF:000479">
    <property type="entry name" value="Predicted protein"/>
    <property type="match status" value="1"/>
</dbReference>
<proteinExistence type="inferred from homology"/>
<gene>
    <name evidence="6" type="ORF">CYCCA115_LOCUS17639</name>
</gene>
<evidence type="ECO:0000256" key="2">
    <source>
        <dbReference type="ARBA" id="ARBA00023125"/>
    </source>
</evidence>
<name>A0AAD2G0Y9_9STRA</name>
<dbReference type="Pfam" id="PF00447">
    <property type="entry name" value="HSF_DNA-bind"/>
    <property type="match status" value="1"/>
</dbReference>
<comment type="similarity">
    <text evidence="4">Belongs to the HSF family.</text>
</comment>
<evidence type="ECO:0000256" key="4">
    <source>
        <dbReference type="RuleBase" id="RU004020"/>
    </source>
</evidence>
<dbReference type="AlphaFoldDB" id="A0AAD2G0Y9"/>
<reference evidence="6" key="1">
    <citation type="submission" date="2023-08" db="EMBL/GenBank/DDBJ databases">
        <authorList>
            <person name="Audoor S."/>
            <person name="Bilcke G."/>
        </authorList>
    </citation>
    <scope>NUCLEOTIDE SEQUENCE</scope>
</reference>
<dbReference type="SUPFAM" id="SSF46785">
    <property type="entry name" value="Winged helix' DNA-binding domain"/>
    <property type="match status" value="1"/>
</dbReference>
<dbReference type="Proteomes" id="UP001295423">
    <property type="component" value="Unassembled WGS sequence"/>
</dbReference>
<comment type="caution">
    <text evidence="6">The sequence shown here is derived from an EMBL/GenBank/DDBJ whole genome shotgun (WGS) entry which is preliminary data.</text>
</comment>
<dbReference type="GO" id="GO:0005634">
    <property type="term" value="C:nucleus"/>
    <property type="evidence" value="ECO:0007669"/>
    <property type="project" value="UniProtKB-SubCell"/>
</dbReference>
<dbReference type="GO" id="GO:0043565">
    <property type="term" value="F:sequence-specific DNA binding"/>
    <property type="evidence" value="ECO:0007669"/>
    <property type="project" value="InterPro"/>
</dbReference>
<dbReference type="PANTHER" id="PTHR10015:SF206">
    <property type="entry name" value="HSF-TYPE DNA-BINDING DOMAIN-CONTAINING PROTEIN"/>
    <property type="match status" value="1"/>
</dbReference>
<comment type="subcellular location">
    <subcellularLocation>
        <location evidence="1">Nucleus</location>
    </subcellularLocation>
</comment>
<evidence type="ECO:0000256" key="3">
    <source>
        <dbReference type="ARBA" id="ARBA00023242"/>
    </source>
</evidence>
<protein>
    <recommendedName>
        <fullName evidence="5">HSF-type DNA-binding domain-containing protein</fullName>
    </recommendedName>
</protein>
<accession>A0AAD2G0Y9</accession>
<keyword evidence="7" id="KW-1185">Reference proteome</keyword>
<dbReference type="PRINTS" id="PR00056">
    <property type="entry name" value="HSFDOMAIN"/>
</dbReference>
<dbReference type="PANTHER" id="PTHR10015">
    <property type="entry name" value="HEAT SHOCK TRANSCRIPTION FACTOR"/>
    <property type="match status" value="1"/>
</dbReference>
<evidence type="ECO:0000259" key="5">
    <source>
        <dbReference type="SMART" id="SM00415"/>
    </source>
</evidence>
<organism evidence="6 7">
    <name type="scientific">Cylindrotheca closterium</name>
    <dbReference type="NCBI Taxonomy" id="2856"/>
    <lineage>
        <taxon>Eukaryota</taxon>
        <taxon>Sar</taxon>
        <taxon>Stramenopiles</taxon>
        <taxon>Ochrophyta</taxon>
        <taxon>Bacillariophyta</taxon>
        <taxon>Bacillariophyceae</taxon>
        <taxon>Bacillariophycidae</taxon>
        <taxon>Bacillariales</taxon>
        <taxon>Bacillariaceae</taxon>
        <taxon>Cylindrotheca</taxon>
    </lineage>
</organism>
<dbReference type="EMBL" id="CAKOGP040001981">
    <property type="protein sequence ID" value="CAJ1959218.1"/>
    <property type="molecule type" value="Genomic_DNA"/>
</dbReference>
<evidence type="ECO:0000313" key="7">
    <source>
        <dbReference type="Proteomes" id="UP001295423"/>
    </source>
</evidence>
<dbReference type="InterPro" id="IPR036390">
    <property type="entry name" value="WH_DNA-bd_sf"/>
</dbReference>
<keyword evidence="3" id="KW-0539">Nucleus</keyword>
<dbReference type="Gene3D" id="1.10.10.10">
    <property type="entry name" value="Winged helix-like DNA-binding domain superfamily/Winged helix DNA-binding domain"/>
    <property type="match status" value="1"/>
</dbReference>
<feature type="domain" description="HSF-type DNA-binding" evidence="5">
    <location>
        <begin position="88"/>
        <end position="185"/>
    </location>
</feature>
<evidence type="ECO:0000256" key="1">
    <source>
        <dbReference type="ARBA" id="ARBA00004123"/>
    </source>
</evidence>
<dbReference type="GO" id="GO:0003700">
    <property type="term" value="F:DNA-binding transcription factor activity"/>
    <property type="evidence" value="ECO:0007669"/>
    <property type="project" value="InterPro"/>
</dbReference>
<dbReference type="SMART" id="SM00415">
    <property type="entry name" value="HSF"/>
    <property type="match status" value="1"/>
</dbReference>
<dbReference type="InterPro" id="IPR036388">
    <property type="entry name" value="WH-like_DNA-bd_sf"/>
</dbReference>
<sequence length="342" mass="39115">MARAIDPALLQKVAIKQQSMEMPLVPEIIQPQWRNEKADDLKVEVKKEKPKDDDTARAHIVVQHHYHDHSMDRIGQFKQDNHPARGGVITPFPLKLHEMLRDLEQDGFGHIVSWQPHGRCFVVHKSDEFVHLLPRYFKLSKLASFQRQLNLYGFQRLTHGKDRGGYYHELFLRSMPFLAQGIQRIKVKGTGVRARSNPHQEPNFYKMSFVGTRSLSVPMPLPRSRPVASFPTTFMPIPSPMSLSIPTPVMSQPAPHASLPLQSSYSLEPRAVEDFDVICGFGNKKFHYLDPHQLQEAEKARKVEMAPQNAAGFFKDFVFPSDIGVEIEDDEVFGNMLEQMIS</sequence>
<keyword evidence="2" id="KW-0238">DNA-binding</keyword>
<evidence type="ECO:0000313" key="6">
    <source>
        <dbReference type="EMBL" id="CAJ1959218.1"/>
    </source>
</evidence>
<dbReference type="InterPro" id="IPR000232">
    <property type="entry name" value="HSF_DNA-bd"/>
</dbReference>